<gene>
    <name evidence="2" type="ORF">KPS_002668</name>
</gene>
<dbReference type="EMBL" id="CP133659">
    <property type="protein sequence ID" value="WMW64620.1"/>
    <property type="molecule type" value="Genomic_DNA"/>
</dbReference>
<reference evidence="2" key="1">
    <citation type="submission" date="2023-09" db="EMBL/GenBank/DDBJ databases">
        <authorList>
            <consortium name="CW5 consortium"/>
            <person name="Lu C.-W."/>
        </authorList>
    </citation>
    <scope>NUCLEOTIDE SEQUENCE</scope>
    <source>
        <strain evidence="2">KPS</strain>
    </source>
</reference>
<evidence type="ECO:0000313" key="3">
    <source>
        <dbReference type="Proteomes" id="UP001180616"/>
    </source>
</evidence>
<evidence type="ECO:0000313" key="2">
    <source>
        <dbReference type="EMBL" id="WMW64620.1"/>
    </source>
</evidence>
<accession>A0ABY9R241</accession>
<name>A0ABY9R241_9BACT</name>
<feature type="compositionally biased region" description="Low complexity" evidence="1">
    <location>
        <begin position="52"/>
        <end position="73"/>
    </location>
</feature>
<sequence length="81" mass="8032">MPRMAAMIITPATKASPPALKAIPKPRRGGRTEWTEADGGAEWAECGGQGTAGSSQKSDMSDSSGDSGGPAASEVAPDAGT</sequence>
<evidence type="ECO:0000256" key="1">
    <source>
        <dbReference type="SAM" id="MobiDB-lite"/>
    </source>
</evidence>
<feature type="region of interest" description="Disordered" evidence="1">
    <location>
        <begin position="1"/>
        <end position="81"/>
    </location>
</feature>
<dbReference type="Proteomes" id="UP001180616">
    <property type="component" value="Chromosome"/>
</dbReference>
<proteinExistence type="predicted"/>
<dbReference type="RefSeq" id="WP_309540700.1">
    <property type="nucleotide sequence ID" value="NZ_CP133659.1"/>
</dbReference>
<keyword evidence="3" id="KW-1185">Reference proteome</keyword>
<organism evidence="2 3">
    <name type="scientific">Nitratidesulfovibrio liaohensis</name>
    <dbReference type="NCBI Taxonomy" id="2604158"/>
    <lineage>
        <taxon>Bacteria</taxon>
        <taxon>Pseudomonadati</taxon>
        <taxon>Thermodesulfobacteriota</taxon>
        <taxon>Desulfovibrionia</taxon>
        <taxon>Desulfovibrionales</taxon>
        <taxon>Desulfovibrionaceae</taxon>
        <taxon>Nitratidesulfovibrio</taxon>
    </lineage>
</organism>
<protein>
    <submittedName>
        <fullName evidence="2">Uncharacterized protein</fullName>
    </submittedName>
</protein>